<dbReference type="GO" id="GO:0009055">
    <property type="term" value="F:electron transfer activity"/>
    <property type="evidence" value="ECO:0007669"/>
    <property type="project" value="InterPro"/>
</dbReference>
<evidence type="ECO:0000313" key="2">
    <source>
        <dbReference type="Proteomes" id="UP000190675"/>
    </source>
</evidence>
<dbReference type="AlphaFoldDB" id="A0A1M5MD46"/>
<dbReference type="GO" id="GO:0020037">
    <property type="term" value="F:heme binding"/>
    <property type="evidence" value="ECO:0007669"/>
    <property type="project" value="InterPro"/>
</dbReference>
<dbReference type="Proteomes" id="UP000190675">
    <property type="component" value="Chromosome I"/>
</dbReference>
<sequence>MLRVFLPTVAVLGLVVLPHLGQAATLTTLKSLKLDVPTSDAMFPAGPGSDAINNNCLACHSADHVLNQPSLSRETWQEVVNKMIKAYKAPVSPDDAKAIVDYLVRTKNPS</sequence>
<reference evidence="1 2" key="1">
    <citation type="submission" date="2016-11" db="EMBL/GenBank/DDBJ databases">
        <authorList>
            <person name="Jaros S."/>
            <person name="Januszkiewicz K."/>
            <person name="Wedrychowicz H."/>
        </authorList>
    </citation>
    <scope>NUCLEOTIDE SEQUENCE [LARGE SCALE GENOMIC DNA]</scope>
    <source>
        <strain evidence="1 2">GAS242</strain>
    </source>
</reference>
<dbReference type="InterPro" id="IPR036909">
    <property type="entry name" value="Cyt_c-like_dom_sf"/>
</dbReference>
<accession>A0A1M5MD46</accession>
<protein>
    <submittedName>
        <fullName evidence="1">Sulfite dehydrogenase (Cytochrome) subunit SorB</fullName>
    </submittedName>
</protein>
<name>A0A1M5MD46_9BRAD</name>
<organism evidence="1 2">
    <name type="scientific">Bradyrhizobium erythrophlei</name>
    <dbReference type="NCBI Taxonomy" id="1437360"/>
    <lineage>
        <taxon>Bacteria</taxon>
        <taxon>Pseudomonadati</taxon>
        <taxon>Pseudomonadota</taxon>
        <taxon>Alphaproteobacteria</taxon>
        <taxon>Hyphomicrobiales</taxon>
        <taxon>Nitrobacteraceae</taxon>
        <taxon>Bradyrhizobium</taxon>
    </lineage>
</organism>
<dbReference type="EMBL" id="LT670818">
    <property type="protein sequence ID" value="SHG75260.1"/>
    <property type="molecule type" value="Genomic_DNA"/>
</dbReference>
<proteinExistence type="predicted"/>
<dbReference type="OrthoDB" id="9789237at2"/>
<dbReference type="RefSeq" id="WP_079567412.1">
    <property type="nucleotide sequence ID" value="NZ_LT670818.1"/>
</dbReference>
<dbReference type="SUPFAM" id="SSF46626">
    <property type="entry name" value="Cytochrome c"/>
    <property type="match status" value="1"/>
</dbReference>
<gene>
    <name evidence="1" type="ORF">SAMN05444169_3965</name>
</gene>
<evidence type="ECO:0000313" key="1">
    <source>
        <dbReference type="EMBL" id="SHG75260.1"/>
    </source>
</evidence>
<dbReference type="Gene3D" id="1.10.760.10">
    <property type="entry name" value="Cytochrome c-like domain"/>
    <property type="match status" value="1"/>
</dbReference>